<comment type="caution">
    <text evidence="1">The sequence shown here is derived from an EMBL/GenBank/DDBJ whole genome shotgun (WGS) entry which is preliminary data.</text>
</comment>
<evidence type="ECO:0000313" key="1">
    <source>
        <dbReference type="EMBL" id="GAA5156589.1"/>
    </source>
</evidence>
<dbReference type="SUPFAM" id="SSF55144">
    <property type="entry name" value="LigT-like"/>
    <property type="match status" value="1"/>
</dbReference>
<evidence type="ECO:0000313" key="2">
    <source>
        <dbReference type="Proteomes" id="UP001500221"/>
    </source>
</evidence>
<accession>A0ABP9Q400</accession>
<sequence length="174" mass="18812">MTRMHSIELLPDAAGHDLVRADWTALTDAGLPSLADNTNASNAPHVTVVGAPSITAEHERLAVDLVAPMLPLTARVSGLGVLEGKRGRRALARLVEAPDPFVEAVLRLREAVGDRRYGGWLPHLSASLRLRPEQLGPALDALPDLEDATVTFTVLRRWDPEAGETRDLWSAPAR</sequence>
<proteinExistence type="predicted"/>
<evidence type="ECO:0008006" key="3">
    <source>
        <dbReference type="Google" id="ProtNLM"/>
    </source>
</evidence>
<dbReference type="InterPro" id="IPR009097">
    <property type="entry name" value="Cyclic_Pdiesterase"/>
</dbReference>
<dbReference type="EMBL" id="BAABKG010000007">
    <property type="protein sequence ID" value="GAA5156589.1"/>
    <property type="molecule type" value="Genomic_DNA"/>
</dbReference>
<name>A0ABP9Q400_9ACTN</name>
<gene>
    <name evidence="1" type="ORF">GCM10023340_44870</name>
</gene>
<organism evidence="1 2">
    <name type="scientific">Nocardioides marinquilinus</name>
    <dbReference type="NCBI Taxonomy" id="1210400"/>
    <lineage>
        <taxon>Bacteria</taxon>
        <taxon>Bacillati</taxon>
        <taxon>Actinomycetota</taxon>
        <taxon>Actinomycetes</taxon>
        <taxon>Propionibacteriales</taxon>
        <taxon>Nocardioidaceae</taxon>
        <taxon>Nocardioides</taxon>
    </lineage>
</organism>
<dbReference type="Proteomes" id="UP001500221">
    <property type="component" value="Unassembled WGS sequence"/>
</dbReference>
<reference evidence="2" key="1">
    <citation type="journal article" date="2019" name="Int. J. Syst. Evol. Microbiol.">
        <title>The Global Catalogue of Microorganisms (GCM) 10K type strain sequencing project: providing services to taxonomists for standard genome sequencing and annotation.</title>
        <authorList>
            <consortium name="The Broad Institute Genomics Platform"/>
            <consortium name="The Broad Institute Genome Sequencing Center for Infectious Disease"/>
            <person name="Wu L."/>
            <person name="Ma J."/>
        </authorList>
    </citation>
    <scope>NUCLEOTIDE SEQUENCE [LARGE SCALE GENOMIC DNA]</scope>
    <source>
        <strain evidence="2">JCM 18459</strain>
    </source>
</reference>
<keyword evidence="2" id="KW-1185">Reference proteome</keyword>
<protein>
    <recommendedName>
        <fullName evidence="3">2'-5' RNA ligase family protein</fullName>
    </recommendedName>
</protein>